<reference evidence="2 3" key="1">
    <citation type="submission" date="2013-03" db="EMBL/GenBank/DDBJ databases">
        <title>The Genome Sequence of Cladophialophora psammophila CBS 110553.</title>
        <authorList>
            <consortium name="The Broad Institute Genomics Platform"/>
            <person name="Cuomo C."/>
            <person name="de Hoog S."/>
            <person name="Gorbushina A."/>
            <person name="Walker B."/>
            <person name="Young S.K."/>
            <person name="Zeng Q."/>
            <person name="Gargeya S."/>
            <person name="Fitzgerald M."/>
            <person name="Haas B."/>
            <person name="Abouelleil A."/>
            <person name="Allen A.W."/>
            <person name="Alvarado L."/>
            <person name="Arachchi H.M."/>
            <person name="Berlin A.M."/>
            <person name="Chapman S.B."/>
            <person name="Gainer-Dewar J."/>
            <person name="Goldberg J."/>
            <person name="Griggs A."/>
            <person name="Gujja S."/>
            <person name="Hansen M."/>
            <person name="Howarth C."/>
            <person name="Imamovic A."/>
            <person name="Ireland A."/>
            <person name="Larimer J."/>
            <person name="McCowan C."/>
            <person name="Murphy C."/>
            <person name="Pearson M."/>
            <person name="Poon T.W."/>
            <person name="Priest M."/>
            <person name="Roberts A."/>
            <person name="Saif S."/>
            <person name="Shea T."/>
            <person name="Sisk P."/>
            <person name="Sykes S."/>
            <person name="Wortman J."/>
            <person name="Nusbaum C."/>
            <person name="Birren B."/>
        </authorList>
    </citation>
    <scope>NUCLEOTIDE SEQUENCE [LARGE SCALE GENOMIC DNA]</scope>
    <source>
        <strain evidence="2 3">CBS 110553</strain>
    </source>
</reference>
<evidence type="ECO:0000313" key="2">
    <source>
        <dbReference type="EMBL" id="EXJ67708.1"/>
    </source>
</evidence>
<dbReference type="Proteomes" id="UP000019471">
    <property type="component" value="Unassembled WGS sequence"/>
</dbReference>
<proteinExistence type="predicted"/>
<organism evidence="2 3">
    <name type="scientific">Cladophialophora psammophila CBS 110553</name>
    <dbReference type="NCBI Taxonomy" id="1182543"/>
    <lineage>
        <taxon>Eukaryota</taxon>
        <taxon>Fungi</taxon>
        <taxon>Dikarya</taxon>
        <taxon>Ascomycota</taxon>
        <taxon>Pezizomycotina</taxon>
        <taxon>Eurotiomycetes</taxon>
        <taxon>Chaetothyriomycetidae</taxon>
        <taxon>Chaetothyriales</taxon>
        <taxon>Herpotrichiellaceae</taxon>
        <taxon>Cladophialophora</taxon>
    </lineage>
</organism>
<evidence type="ECO:0000313" key="3">
    <source>
        <dbReference type="Proteomes" id="UP000019471"/>
    </source>
</evidence>
<feature type="compositionally biased region" description="Polar residues" evidence="1">
    <location>
        <begin position="37"/>
        <end position="50"/>
    </location>
</feature>
<evidence type="ECO:0000256" key="1">
    <source>
        <dbReference type="SAM" id="MobiDB-lite"/>
    </source>
</evidence>
<protein>
    <submittedName>
        <fullName evidence="2">Uncharacterized protein</fullName>
    </submittedName>
</protein>
<feature type="compositionally biased region" description="Polar residues" evidence="1">
    <location>
        <begin position="85"/>
        <end position="94"/>
    </location>
</feature>
<dbReference type="OrthoDB" id="5419162at2759"/>
<keyword evidence="3" id="KW-1185">Reference proteome</keyword>
<feature type="compositionally biased region" description="Polar residues" evidence="1">
    <location>
        <begin position="59"/>
        <end position="73"/>
    </location>
</feature>
<dbReference type="RefSeq" id="XP_007747824.1">
    <property type="nucleotide sequence ID" value="XM_007749634.1"/>
</dbReference>
<sequence>MPEPPHPFRDASTDPEAAMREMMGFSSFSMRRPKNPPDTSFTQVPSQSATLRDPVPHVESSSGLPGSNPSQALKSVKSPGEEQQRSILSQPSSNSIPFSTQQQTTIIFTSPETGISYTSEELDEWTRGKINERGDKVYFKPGFVYNDPWFRFRNTGMGGDNPGLNRKLAAAARTTQQKAG</sequence>
<accession>W9WIE8</accession>
<name>W9WIE8_9EURO</name>
<comment type="caution">
    <text evidence="2">The sequence shown here is derived from an EMBL/GenBank/DDBJ whole genome shotgun (WGS) entry which is preliminary data.</text>
</comment>
<feature type="region of interest" description="Disordered" evidence="1">
    <location>
        <begin position="1"/>
        <end position="113"/>
    </location>
</feature>
<dbReference type="EMBL" id="AMGX01000015">
    <property type="protein sequence ID" value="EXJ67708.1"/>
    <property type="molecule type" value="Genomic_DNA"/>
</dbReference>
<feature type="compositionally biased region" description="Basic and acidic residues" evidence="1">
    <location>
        <begin position="1"/>
        <end position="12"/>
    </location>
</feature>
<feature type="compositionally biased region" description="Low complexity" evidence="1">
    <location>
        <begin position="95"/>
        <end position="111"/>
    </location>
</feature>
<dbReference type="GeneID" id="19193751"/>
<dbReference type="AlphaFoldDB" id="W9WIE8"/>
<dbReference type="HOGENOM" id="CLU_122469_0_0_1"/>
<gene>
    <name evidence="2" type="ORF">A1O5_09054</name>
</gene>